<name>A0A380N2S5_9GAMM</name>
<evidence type="ECO:0000313" key="3">
    <source>
        <dbReference type="Proteomes" id="UP000254575"/>
    </source>
</evidence>
<dbReference type="GO" id="GO:0006355">
    <property type="term" value="P:regulation of DNA-templated transcription"/>
    <property type="evidence" value="ECO:0007669"/>
    <property type="project" value="InterPro"/>
</dbReference>
<dbReference type="EMBL" id="UHIA01000004">
    <property type="protein sequence ID" value="SUO98586.1"/>
    <property type="molecule type" value="Genomic_DNA"/>
</dbReference>
<evidence type="ECO:0000313" key="2">
    <source>
        <dbReference type="EMBL" id="SUO98586.1"/>
    </source>
</evidence>
<dbReference type="SUPFAM" id="SSF47598">
    <property type="entry name" value="Ribbon-helix-helix"/>
    <property type="match status" value="1"/>
</dbReference>
<accession>A0A380N2S5</accession>
<dbReference type="Proteomes" id="UP000254575">
    <property type="component" value="Unassembled WGS sequence"/>
</dbReference>
<keyword evidence="3" id="KW-1185">Reference proteome</keyword>
<dbReference type="OrthoDB" id="2389872at2"/>
<gene>
    <name evidence="2" type="primary">fitA</name>
    <name evidence="2" type="ORF">NCTC10717_02341</name>
</gene>
<dbReference type="AlphaFoldDB" id="A0A380N2S5"/>
<dbReference type="InterPro" id="IPR053853">
    <property type="entry name" value="FitA-like_RHH"/>
</dbReference>
<proteinExistence type="predicted"/>
<protein>
    <submittedName>
        <fullName evidence="2">Trafficking protein A</fullName>
    </submittedName>
</protein>
<feature type="domain" description="Antitoxin FitA-like ribbon-helix-helix" evidence="1">
    <location>
        <begin position="2"/>
        <end position="38"/>
    </location>
</feature>
<dbReference type="InterPro" id="IPR010985">
    <property type="entry name" value="Ribbon_hlx_hlx"/>
</dbReference>
<dbReference type="Gene3D" id="1.10.1220.10">
    <property type="entry name" value="Met repressor-like"/>
    <property type="match status" value="1"/>
</dbReference>
<dbReference type="RefSeq" id="WP_115219388.1">
    <property type="nucleotide sequence ID" value="NZ_UHIA01000004.1"/>
</dbReference>
<sequence length="79" mass="8655">MPSVFIKNLSEATRHAIKMRARAAGHSTETEIRLILDNIALSQHKVKLGSMLSAIGQESGGMDWDNLRDNSTEAAVSFE</sequence>
<dbReference type="InterPro" id="IPR013321">
    <property type="entry name" value="Arc_rbn_hlx_hlx"/>
</dbReference>
<evidence type="ECO:0000259" key="1">
    <source>
        <dbReference type="Pfam" id="PF22513"/>
    </source>
</evidence>
<organism evidence="2 3">
    <name type="scientific">Suttonella indologenes</name>
    <dbReference type="NCBI Taxonomy" id="13276"/>
    <lineage>
        <taxon>Bacteria</taxon>
        <taxon>Pseudomonadati</taxon>
        <taxon>Pseudomonadota</taxon>
        <taxon>Gammaproteobacteria</taxon>
        <taxon>Cardiobacteriales</taxon>
        <taxon>Cardiobacteriaceae</taxon>
        <taxon>Suttonella</taxon>
    </lineage>
</organism>
<dbReference type="Pfam" id="PF22513">
    <property type="entry name" value="FitA-like_RHH"/>
    <property type="match status" value="1"/>
</dbReference>
<reference evidence="2 3" key="1">
    <citation type="submission" date="2018-06" db="EMBL/GenBank/DDBJ databases">
        <authorList>
            <consortium name="Pathogen Informatics"/>
            <person name="Doyle S."/>
        </authorList>
    </citation>
    <scope>NUCLEOTIDE SEQUENCE [LARGE SCALE GENOMIC DNA]</scope>
    <source>
        <strain evidence="2 3">NCTC10717</strain>
    </source>
</reference>